<name>A0A9D2TZC6_9FIRM</name>
<dbReference type="Pfam" id="PF01381">
    <property type="entry name" value="HTH_3"/>
    <property type="match status" value="1"/>
</dbReference>
<dbReference type="EMBL" id="DWUW01000243">
    <property type="protein sequence ID" value="HJD31960.1"/>
    <property type="molecule type" value="Genomic_DNA"/>
</dbReference>
<evidence type="ECO:0000313" key="4">
    <source>
        <dbReference type="Proteomes" id="UP000823851"/>
    </source>
</evidence>
<reference evidence="3" key="1">
    <citation type="journal article" date="2021" name="PeerJ">
        <title>Extensive microbial diversity within the chicken gut microbiome revealed by metagenomics and culture.</title>
        <authorList>
            <person name="Gilroy R."/>
            <person name="Ravi A."/>
            <person name="Getino M."/>
            <person name="Pursley I."/>
            <person name="Horton D.L."/>
            <person name="Alikhan N.F."/>
            <person name="Baker D."/>
            <person name="Gharbi K."/>
            <person name="Hall N."/>
            <person name="Watson M."/>
            <person name="Adriaenssens E.M."/>
            <person name="Foster-Nyarko E."/>
            <person name="Jarju S."/>
            <person name="Secka A."/>
            <person name="Antonio M."/>
            <person name="Oren A."/>
            <person name="Chaudhuri R.R."/>
            <person name="La Ragione R."/>
            <person name="Hildebrand F."/>
            <person name="Pallen M.J."/>
        </authorList>
    </citation>
    <scope>NUCLEOTIDE SEQUENCE</scope>
    <source>
        <strain evidence="3">ChiHjej8B7-25341</strain>
    </source>
</reference>
<dbReference type="GO" id="GO:0003677">
    <property type="term" value="F:DNA binding"/>
    <property type="evidence" value="ECO:0007669"/>
    <property type="project" value="UniProtKB-KW"/>
</dbReference>
<protein>
    <submittedName>
        <fullName evidence="3">Helix-turn-helix domain-containing protein</fullName>
    </submittedName>
</protein>
<dbReference type="SUPFAM" id="SSF47413">
    <property type="entry name" value="lambda repressor-like DNA-binding domains"/>
    <property type="match status" value="1"/>
</dbReference>
<comment type="caution">
    <text evidence="3">The sequence shown here is derived from an EMBL/GenBank/DDBJ whole genome shotgun (WGS) entry which is preliminary data.</text>
</comment>
<dbReference type="SMART" id="SM00530">
    <property type="entry name" value="HTH_XRE"/>
    <property type="match status" value="1"/>
</dbReference>
<sequence length="90" mass="10208">EYIYMADGQRIFIEVEQKSARQSVIEQYVQCRKTQGITQAELARRTGIPRSNITRFESGSYNPSLELMVRIAAALGMTLQLQLKAKENGI</sequence>
<dbReference type="Gene3D" id="1.10.260.40">
    <property type="entry name" value="lambda repressor-like DNA-binding domains"/>
    <property type="match status" value="1"/>
</dbReference>
<organism evidence="3 4">
    <name type="scientific">Candidatus Eisenbergiella stercorigallinarum</name>
    <dbReference type="NCBI Taxonomy" id="2838557"/>
    <lineage>
        <taxon>Bacteria</taxon>
        <taxon>Bacillati</taxon>
        <taxon>Bacillota</taxon>
        <taxon>Clostridia</taxon>
        <taxon>Lachnospirales</taxon>
        <taxon>Lachnospiraceae</taxon>
        <taxon>Eisenbergiella</taxon>
    </lineage>
</organism>
<dbReference type="PANTHER" id="PTHR46558:SF4">
    <property type="entry name" value="DNA-BIDING PHAGE PROTEIN"/>
    <property type="match status" value="1"/>
</dbReference>
<accession>A0A9D2TZC6</accession>
<keyword evidence="1" id="KW-0238">DNA-binding</keyword>
<dbReference type="InterPro" id="IPR001387">
    <property type="entry name" value="Cro/C1-type_HTH"/>
</dbReference>
<dbReference type="PROSITE" id="PS50943">
    <property type="entry name" value="HTH_CROC1"/>
    <property type="match status" value="1"/>
</dbReference>
<dbReference type="Proteomes" id="UP000823851">
    <property type="component" value="Unassembled WGS sequence"/>
</dbReference>
<dbReference type="PANTHER" id="PTHR46558">
    <property type="entry name" value="TRACRIPTIONAL REGULATORY PROTEIN-RELATED-RELATED"/>
    <property type="match status" value="1"/>
</dbReference>
<evidence type="ECO:0000256" key="1">
    <source>
        <dbReference type="ARBA" id="ARBA00023125"/>
    </source>
</evidence>
<feature type="non-terminal residue" evidence="3">
    <location>
        <position position="1"/>
    </location>
</feature>
<evidence type="ECO:0000313" key="3">
    <source>
        <dbReference type="EMBL" id="HJD31960.1"/>
    </source>
</evidence>
<feature type="domain" description="HTH cro/C1-type" evidence="2">
    <location>
        <begin position="32"/>
        <end position="82"/>
    </location>
</feature>
<reference evidence="3" key="2">
    <citation type="submission" date="2021-04" db="EMBL/GenBank/DDBJ databases">
        <authorList>
            <person name="Gilroy R."/>
        </authorList>
    </citation>
    <scope>NUCLEOTIDE SEQUENCE</scope>
    <source>
        <strain evidence="3">ChiHjej8B7-25341</strain>
    </source>
</reference>
<dbReference type="CDD" id="cd00093">
    <property type="entry name" value="HTH_XRE"/>
    <property type="match status" value="1"/>
</dbReference>
<evidence type="ECO:0000259" key="2">
    <source>
        <dbReference type="PROSITE" id="PS50943"/>
    </source>
</evidence>
<dbReference type="InterPro" id="IPR010982">
    <property type="entry name" value="Lambda_DNA-bd_dom_sf"/>
</dbReference>
<proteinExistence type="predicted"/>
<dbReference type="AlphaFoldDB" id="A0A9D2TZC6"/>
<gene>
    <name evidence="3" type="ORF">H9912_08465</name>
</gene>